<accession>A0A096B7U4</accession>
<name>A0A096B7U4_9BACT</name>
<dbReference type="Proteomes" id="UP000029578">
    <property type="component" value="Unassembled WGS sequence"/>
</dbReference>
<gene>
    <name evidence="1" type="ORF">HMPREF0661_01670</name>
</gene>
<evidence type="ECO:0000313" key="1">
    <source>
        <dbReference type="EMBL" id="KGF55130.1"/>
    </source>
</evidence>
<sequence length="149" mass="16863">MTKFESSVKQIPHSQQSVYNTLSDLNNVQRLKERLPEGSTGNDEMDKVKERLQNLTFDQDSLSVNVDPVGQISMRIIEREEPKTIKFESANSPLSFNFWIQILPVTESSSKMKLTIDADIPFFAKGMVSKPLQEGIEKIADALAMIPFE</sequence>
<proteinExistence type="predicted"/>
<protein>
    <submittedName>
        <fullName evidence="1">Polyketide cyclase</fullName>
    </submittedName>
</protein>
<evidence type="ECO:0000313" key="2">
    <source>
        <dbReference type="Proteomes" id="UP000029578"/>
    </source>
</evidence>
<dbReference type="EMBL" id="JRNS01000109">
    <property type="protein sequence ID" value="KGF55130.1"/>
    <property type="molecule type" value="Genomic_DNA"/>
</dbReference>
<dbReference type="AlphaFoldDB" id="A0A096B7U4"/>
<reference evidence="1 2" key="1">
    <citation type="submission" date="2014-07" db="EMBL/GenBank/DDBJ databases">
        <authorList>
            <person name="McCorrison J."/>
            <person name="Sanka R."/>
            <person name="Torralba M."/>
            <person name="Gillis M."/>
            <person name="Haft D.H."/>
            <person name="Methe B."/>
            <person name="Sutton G."/>
            <person name="Nelson K.E."/>
        </authorList>
    </citation>
    <scope>NUCLEOTIDE SEQUENCE [LARGE SCALE GENOMIC DNA]</scope>
    <source>
        <strain evidence="1 2">DNF00666</strain>
    </source>
</reference>
<dbReference type="SUPFAM" id="SSF55961">
    <property type="entry name" value="Bet v1-like"/>
    <property type="match status" value="1"/>
</dbReference>
<organism evidence="1 2">
    <name type="scientific">Prevotella melaninogenica DNF00666</name>
    <dbReference type="NCBI Taxonomy" id="1401073"/>
    <lineage>
        <taxon>Bacteria</taxon>
        <taxon>Pseudomonadati</taxon>
        <taxon>Bacteroidota</taxon>
        <taxon>Bacteroidia</taxon>
        <taxon>Bacteroidales</taxon>
        <taxon>Prevotellaceae</taxon>
        <taxon>Prevotella</taxon>
    </lineage>
</organism>
<dbReference type="RefSeq" id="WP_036862098.1">
    <property type="nucleotide sequence ID" value="NZ_JRNS01000109.1"/>
</dbReference>
<comment type="caution">
    <text evidence="1">The sequence shown here is derived from an EMBL/GenBank/DDBJ whole genome shotgun (WGS) entry which is preliminary data.</text>
</comment>